<keyword evidence="3 5" id="KW-0808">Transferase</keyword>
<dbReference type="InterPro" id="IPR054691">
    <property type="entry name" value="LeuA/HCS_post-cat"/>
</dbReference>
<proteinExistence type="inferred from homology"/>
<gene>
    <name evidence="7" type="ORF">AUK42_06590</name>
    <name evidence="9" type="ORF">CO097_04730</name>
    <name evidence="8" type="ORF">COZ58_01275</name>
</gene>
<dbReference type="EMBL" id="PFTV01000117">
    <property type="protein sequence ID" value="PJB56607.1"/>
    <property type="molecule type" value="Genomic_DNA"/>
</dbReference>
<dbReference type="PROSITE" id="PS00815">
    <property type="entry name" value="AIPM_HOMOCIT_SYNTH_1"/>
    <property type="match status" value="1"/>
</dbReference>
<evidence type="ECO:0000313" key="12">
    <source>
        <dbReference type="Proteomes" id="UP000231493"/>
    </source>
</evidence>
<dbReference type="EMBL" id="MNYY01000129">
    <property type="protein sequence ID" value="OIP67992.1"/>
    <property type="molecule type" value="Genomic_DNA"/>
</dbReference>
<evidence type="ECO:0000313" key="8">
    <source>
        <dbReference type="EMBL" id="PIX35141.1"/>
    </source>
</evidence>
<dbReference type="Proteomes" id="UP000231493">
    <property type="component" value="Unassembled WGS sequence"/>
</dbReference>
<feature type="domain" description="Pyruvate carboxyltransferase" evidence="6">
    <location>
        <begin position="5"/>
        <end position="266"/>
    </location>
</feature>
<evidence type="ECO:0000256" key="3">
    <source>
        <dbReference type="ARBA" id="ARBA00022679"/>
    </source>
</evidence>
<reference evidence="8" key="2">
    <citation type="submission" date="2017-09" db="EMBL/GenBank/DDBJ databases">
        <title>Depth-based differentiation of microbial function through sediment-hosted aquifers and enrichment of novel symbionts in the deep terrestrial subsurface.</title>
        <authorList>
            <person name="Probst A.J."/>
            <person name="Ladd B."/>
            <person name="Jarett J.K."/>
            <person name="Geller-Mcgrath D.E."/>
            <person name="Sieber C.M.K."/>
            <person name="Emerson J.B."/>
            <person name="Anantharaman K."/>
            <person name="Thomas B.C."/>
            <person name="Malmstrom R."/>
            <person name="Stieglmeier M."/>
            <person name="Klingl A."/>
            <person name="Woyke T."/>
            <person name="Ryan C.M."/>
            <person name="Banfield J.F."/>
        </authorList>
    </citation>
    <scope>NUCLEOTIDE SEQUENCE</scope>
    <source>
        <strain evidence="8">CG_4_8_14_3_um_filter_34_18</strain>
    </source>
</reference>
<dbReference type="PANTHER" id="PTHR42880">
    <property type="entry name" value="HOMOCITRATE SYNTHASE"/>
    <property type="match status" value="1"/>
</dbReference>
<evidence type="ECO:0000313" key="11">
    <source>
        <dbReference type="Proteomes" id="UP000228560"/>
    </source>
</evidence>
<dbReference type="EMBL" id="PFIP01000019">
    <property type="protein sequence ID" value="PIX35141.1"/>
    <property type="molecule type" value="Genomic_DNA"/>
</dbReference>
<accession>A0A2M7KAI3</accession>
<dbReference type="Pfam" id="PF08502">
    <property type="entry name" value="LeuA_dimer"/>
    <property type="match status" value="1"/>
</dbReference>
<dbReference type="PANTHER" id="PTHR42880:SF1">
    <property type="entry name" value="ISOPROPYLMALATE_HOMOCITRATE_CITRAMALATE SYNTHASE FAMILY PROTEIN"/>
    <property type="match status" value="1"/>
</dbReference>
<dbReference type="PROSITE" id="PS50991">
    <property type="entry name" value="PYR_CT"/>
    <property type="match status" value="1"/>
</dbReference>
<dbReference type="Gene3D" id="3.20.20.70">
    <property type="entry name" value="Aldolase class I"/>
    <property type="match status" value="1"/>
</dbReference>
<dbReference type="Gene3D" id="3.30.160.740">
    <property type="match status" value="1"/>
</dbReference>
<keyword evidence="4" id="KW-0100">Branched-chain amino acid biosynthesis</keyword>
<dbReference type="InterPro" id="IPR013709">
    <property type="entry name" value="2-isopropylmalate_synth_dimer"/>
</dbReference>
<dbReference type="InterPro" id="IPR000891">
    <property type="entry name" value="PYR_CT"/>
</dbReference>
<dbReference type="SMART" id="SM00917">
    <property type="entry name" value="LeuA_dimer"/>
    <property type="match status" value="1"/>
</dbReference>
<dbReference type="SUPFAM" id="SSF110921">
    <property type="entry name" value="2-isopropylmalate synthase LeuA, allosteric (dimerisation) domain"/>
    <property type="match status" value="1"/>
</dbReference>
<dbReference type="STRING" id="1805029.AUK42_06590"/>
<dbReference type="InterPro" id="IPR036230">
    <property type="entry name" value="LeuA_allosteric_dom_sf"/>
</dbReference>
<sequence length="519" mass="58636">MNKKIEIMDTTLRDGEQMKDVSYIPQEKLAIAKILLGDVKVDRIEIASAKVSKGEEHSVEEIINWAKKNNHLEQVEILGFVDKTESVDWIYNLGGRVMNILAKGSINHLTNQLRKTKEEHIKDIKETIAYADKKGIVCNIYIEDWSNGMIFSRDYVYYLLDHLRGEPIKRFMLPDTLGILYFKRVYEFIKDILEKYPDLHFDFHAHNDYGLATVNTLVAIEAGIKGVHCTVNGMGERAGNASLEEVVVGIHDFFDFKTGINEKYLYHLSKTVEIFSGHRLASNKPISGLNVFTQTAGIHADGDRKGNLYASALLPERFGRKRQYSLGKLSGKSNLEYNLEKIGIQLTKEQKKRVLERVIELGDKKEAITAEELPYIISDVLKTPHEKSFKLKLCNIVTCSGLKPTAVVQLLYRDGIADKELLLEESAQGDGGYDAFMNAIRKIAKKINYSLPTLLDYVVIIPPGGKTDALVQCTITWSNQYNKTFVTKGVNPDQVLAAVEATEKMLNVIAFQKKEQLTQ</sequence>
<accession>A0A2M8CC06</accession>
<dbReference type="AlphaFoldDB" id="A0A1J5GLU8"/>
<evidence type="ECO:0000259" key="6">
    <source>
        <dbReference type="PROSITE" id="PS50991"/>
    </source>
</evidence>
<dbReference type="GO" id="GO:0003852">
    <property type="term" value="F:2-isopropylmalate synthase activity"/>
    <property type="evidence" value="ECO:0007669"/>
    <property type="project" value="InterPro"/>
</dbReference>
<comment type="similarity">
    <text evidence="1 5">Belongs to the alpha-IPM synthase/homocitrate synthase family.</text>
</comment>
<evidence type="ECO:0000313" key="9">
    <source>
        <dbReference type="EMBL" id="PJB56607.1"/>
    </source>
</evidence>
<protein>
    <submittedName>
        <fullName evidence="7">2-isopropylmalate synthase</fullName>
    </submittedName>
</protein>
<name>A0A1J5GLU8_9BACT</name>
<evidence type="ECO:0000256" key="5">
    <source>
        <dbReference type="RuleBase" id="RU003523"/>
    </source>
</evidence>
<dbReference type="InterPro" id="IPR013785">
    <property type="entry name" value="Aldolase_TIM"/>
</dbReference>
<dbReference type="Pfam" id="PF00682">
    <property type="entry name" value="HMGL-like"/>
    <property type="match status" value="1"/>
</dbReference>
<evidence type="ECO:0000313" key="7">
    <source>
        <dbReference type="EMBL" id="OIP67992.1"/>
    </source>
</evidence>
<reference evidence="7 10" key="1">
    <citation type="journal article" date="2016" name="Environ. Microbiol.">
        <title>Genomic resolution of a cold subsurface aquifer community provides metabolic insights for novel microbes adapted to high CO concentrations.</title>
        <authorList>
            <person name="Probst A.J."/>
            <person name="Castelle C.J."/>
            <person name="Singh A."/>
            <person name="Brown C.T."/>
            <person name="Anantharaman K."/>
            <person name="Sharon I."/>
            <person name="Hug L.A."/>
            <person name="Burstein D."/>
            <person name="Emerson J.B."/>
            <person name="Thomas B.C."/>
            <person name="Banfield J.F."/>
        </authorList>
    </citation>
    <scope>NUCLEOTIDE SEQUENCE [LARGE SCALE GENOMIC DNA]</scope>
    <source>
        <strain evidence="7">CG2_30_33_13</strain>
    </source>
</reference>
<dbReference type="Gene3D" id="1.10.238.260">
    <property type="match status" value="1"/>
</dbReference>
<dbReference type="Proteomes" id="UP000182763">
    <property type="component" value="Unassembled WGS sequence"/>
</dbReference>
<accession>A0A1J5GLU8</accession>
<reference evidence="11 12" key="3">
    <citation type="submission" date="2017-09" db="EMBL/GenBank/DDBJ databases">
        <title>Depth-based differentiation of microbial function through sediment-hosted aquifers and enrichment of novel symbionts in the deep terrestrial subsurface.</title>
        <authorList>
            <person name="Probst A.J."/>
            <person name="Ladd B."/>
            <person name="Jarett J.K."/>
            <person name="Geller-Mcgrath D.E."/>
            <person name="Sieber C.M."/>
            <person name="Emerson J.B."/>
            <person name="Anantharaman K."/>
            <person name="Thomas B.C."/>
            <person name="Malmstrom R."/>
            <person name="Stieglmeier M."/>
            <person name="Klingl A."/>
            <person name="Woyke T."/>
            <person name="Ryan C.M."/>
            <person name="Banfield J.F."/>
        </authorList>
    </citation>
    <scope>NUCLEOTIDE SEQUENCE [LARGE SCALE GENOMIC DNA]</scope>
    <source>
        <strain evidence="9">CG_4_9_14_3_um_filter_33_16</strain>
    </source>
</reference>
<evidence type="ECO:0000256" key="1">
    <source>
        <dbReference type="ARBA" id="ARBA00006154"/>
    </source>
</evidence>
<dbReference type="GO" id="GO:0009098">
    <property type="term" value="P:L-leucine biosynthetic process"/>
    <property type="evidence" value="ECO:0007669"/>
    <property type="project" value="InterPro"/>
</dbReference>
<dbReference type="Gene3D" id="3.30.160.340">
    <property type="match status" value="1"/>
</dbReference>
<comment type="caution">
    <text evidence="7">The sequence shown here is derived from an EMBL/GenBank/DDBJ whole genome shotgun (WGS) entry which is preliminary data.</text>
</comment>
<organism evidence="7 10">
    <name type="scientific">Candidatus Infernicultor aquiphilus</name>
    <dbReference type="NCBI Taxonomy" id="1805029"/>
    <lineage>
        <taxon>Bacteria</taxon>
        <taxon>Pseudomonadati</taxon>
        <taxon>Atribacterota</taxon>
        <taxon>Candidatus Phoenicimicrobiia</taxon>
        <taxon>Candidatus Pheonicimicrobiales</taxon>
        <taxon>Candidatus Phoenicimicrobiaceae</taxon>
        <taxon>Candidatus Infernicultor</taxon>
    </lineage>
</organism>
<dbReference type="Proteomes" id="UP000228560">
    <property type="component" value="Unassembled WGS sequence"/>
</dbReference>
<evidence type="ECO:0000313" key="10">
    <source>
        <dbReference type="Proteomes" id="UP000182763"/>
    </source>
</evidence>
<evidence type="ECO:0000256" key="4">
    <source>
        <dbReference type="ARBA" id="ARBA00023304"/>
    </source>
</evidence>
<dbReference type="Pfam" id="PF22617">
    <property type="entry name" value="HCS_D2"/>
    <property type="match status" value="1"/>
</dbReference>
<keyword evidence="2" id="KW-0028">Amino-acid biosynthesis</keyword>
<dbReference type="InterPro" id="IPR002034">
    <property type="entry name" value="AIPM/Hcit_synth_CS"/>
</dbReference>
<dbReference type="SUPFAM" id="SSF51569">
    <property type="entry name" value="Aldolase"/>
    <property type="match status" value="1"/>
</dbReference>
<evidence type="ECO:0000256" key="2">
    <source>
        <dbReference type="ARBA" id="ARBA00022605"/>
    </source>
</evidence>